<dbReference type="GO" id="GO:0005829">
    <property type="term" value="C:cytosol"/>
    <property type="evidence" value="ECO:0007669"/>
    <property type="project" value="TreeGrafter"/>
</dbReference>
<dbReference type="EC" id="2.5.1.78" evidence="3 9"/>
<feature type="binding site" evidence="9">
    <location>
        <begin position="80"/>
        <end position="82"/>
    </location>
    <ligand>
        <name>5-amino-6-(D-ribitylamino)uracil</name>
        <dbReference type="ChEBI" id="CHEBI:15934"/>
    </ligand>
</feature>
<dbReference type="KEGG" id="gtl:EP073_06480"/>
<evidence type="ECO:0000256" key="2">
    <source>
        <dbReference type="ARBA" id="ARBA00007424"/>
    </source>
</evidence>
<evidence type="ECO:0000256" key="9">
    <source>
        <dbReference type="HAMAP-Rule" id="MF_00178"/>
    </source>
</evidence>
<dbReference type="InterPro" id="IPR002180">
    <property type="entry name" value="LS/RS"/>
</dbReference>
<dbReference type="NCBIfam" id="NF000812">
    <property type="entry name" value="PRK00061.1-4"/>
    <property type="match status" value="1"/>
</dbReference>
<feature type="binding site" evidence="9">
    <location>
        <begin position="85"/>
        <end position="86"/>
    </location>
    <ligand>
        <name>(2S)-2-hydroxy-3-oxobutyl phosphate</name>
        <dbReference type="ChEBI" id="CHEBI:58830"/>
    </ligand>
</feature>
<name>A0A3R5V384_9BACT</name>
<evidence type="ECO:0000256" key="4">
    <source>
        <dbReference type="ARBA" id="ARBA00022619"/>
    </source>
</evidence>
<keyword evidence="11" id="KW-1185">Reference proteome</keyword>
<gene>
    <name evidence="9" type="primary">ribH</name>
    <name evidence="10" type="ORF">EP073_06480</name>
</gene>
<dbReference type="NCBIfam" id="TIGR00114">
    <property type="entry name" value="lumazine-synth"/>
    <property type="match status" value="1"/>
</dbReference>
<proteinExistence type="inferred from homology"/>
<evidence type="ECO:0000313" key="11">
    <source>
        <dbReference type="Proteomes" id="UP000287502"/>
    </source>
</evidence>
<feature type="binding site" evidence="9">
    <location>
        <begin position="56"/>
        <end position="58"/>
    </location>
    <ligand>
        <name>5-amino-6-(D-ribitylamino)uracil</name>
        <dbReference type="ChEBI" id="CHEBI:15934"/>
    </ligand>
</feature>
<dbReference type="AlphaFoldDB" id="A0A3R5V384"/>
<evidence type="ECO:0000256" key="5">
    <source>
        <dbReference type="ARBA" id="ARBA00022679"/>
    </source>
</evidence>
<feature type="active site" description="Proton donor" evidence="9">
    <location>
        <position position="88"/>
    </location>
</feature>
<keyword evidence="5 9" id="KW-0808">Transferase</keyword>
<sequence>MKPIEGKYDGKGLKFAIVASRFNDFITQALIGGAVDALVRHNTAESDIAVFKVPGAFEIPFVAQKLALTKKYDAVITLGAVIRGATPHFDFVAAEVSKGVAKVSLDTGVPVIFGVLTTDTIEQAVERAGTKSGNKGADCAMGALELVNLIKDNQLG</sequence>
<evidence type="ECO:0000313" key="10">
    <source>
        <dbReference type="EMBL" id="QAR34471.1"/>
    </source>
</evidence>
<protein>
    <recommendedName>
        <fullName evidence="8 9">6,7-dimethyl-8-ribityllumazine synthase</fullName>
        <shortName evidence="9">DMRL synthase</shortName>
        <shortName evidence="9">LS</shortName>
        <shortName evidence="9">Lumazine synthase</shortName>
        <ecNumber evidence="3 9">2.5.1.78</ecNumber>
    </recommendedName>
</protein>
<dbReference type="RefSeq" id="WP_128467776.1">
    <property type="nucleotide sequence ID" value="NZ_CP035108.1"/>
</dbReference>
<dbReference type="EMBL" id="CP035108">
    <property type="protein sequence ID" value="QAR34471.1"/>
    <property type="molecule type" value="Genomic_DNA"/>
</dbReference>
<dbReference type="Pfam" id="PF00885">
    <property type="entry name" value="DMRL_synthase"/>
    <property type="match status" value="1"/>
</dbReference>
<dbReference type="SUPFAM" id="SSF52121">
    <property type="entry name" value="Lumazine synthase"/>
    <property type="match status" value="1"/>
</dbReference>
<dbReference type="PANTHER" id="PTHR21058">
    <property type="entry name" value="6,7-DIMETHYL-8-RIBITYLLUMAZINE SYNTHASE DMRL SYNTHASE LUMAZINE SYNTHASE"/>
    <property type="match status" value="1"/>
</dbReference>
<keyword evidence="4 9" id="KW-0686">Riboflavin biosynthesis</keyword>
<dbReference type="Proteomes" id="UP000287502">
    <property type="component" value="Chromosome"/>
</dbReference>
<dbReference type="InterPro" id="IPR034964">
    <property type="entry name" value="LS"/>
</dbReference>
<dbReference type="GO" id="GO:0000906">
    <property type="term" value="F:6,7-dimethyl-8-ribityllumazine synthase activity"/>
    <property type="evidence" value="ECO:0007669"/>
    <property type="project" value="UniProtKB-UniRule"/>
</dbReference>
<comment type="pathway">
    <text evidence="1 9">Cofactor biosynthesis; riboflavin biosynthesis; riboflavin from 2-hydroxy-3-oxobutyl phosphate and 5-amino-6-(D-ribitylamino)uracil: step 1/2.</text>
</comment>
<reference evidence="10 11" key="1">
    <citation type="submission" date="2019-01" db="EMBL/GenBank/DDBJ databases">
        <title>Geovibrio thiophilus DSM 11263, complete genome.</title>
        <authorList>
            <person name="Spring S."/>
            <person name="Bunk B."/>
            <person name="Sproer C."/>
        </authorList>
    </citation>
    <scope>NUCLEOTIDE SEQUENCE [LARGE SCALE GENOMIC DNA]</scope>
    <source>
        <strain evidence="10 11">DSM 11263</strain>
    </source>
</reference>
<feature type="binding site" evidence="9">
    <location>
        <position position="113"/>
    </location>
    <ligand>
        <name>5-amino-6-(D-ribitylamino)uracil</name>
        <dbReference type="ChEBI" id="CHEBI:15934"/>
    </ligand>
</feature>
<evidence type="ECO:0000256" key="1">
    <source>
        <dbReference type="ARBA" id="ARBA00004917"/>
    </source>
</evidence>
<evidence type="ECO:0000256" key="7">
    <source>
        <dbReference type="ARBA" id="ARBA00058151"/>
    </source>
</evidence>
<evidence type="ECO:0000256" key="6">
    <source>
        <dbReference type="ARBA" id="ARBA00048785"/>
    </source>
</evidence>
<comment type="catalytic activity">
    <reaction evidence="6 9">
        <text>(2S)-2-hydroxy-3-oxobutyl phosphate + 5-amino-6-(D-ribitylamino)uracil = 6,7-dimethyl-8-(1-D-ribityl)lumazine + phosphate + 2 H2O + H(+)</text>
        <dbReference type="Rhea" id="RHEA:26152"/>
        <dbReference type="ChEBI" id="CHEBI:15377"/>
        <dbReference type="ChEBI" id="CHEBI:15378"/>
        <dbReference type="ChEBI" id="CHEBI:15934"/>
        <dbReference type="ChEBI" id="CHEBI:43474"/>
        <dbReference type="ChEBI" id="CHEBI:58201"/>
        <dbReference type="ChEBI" id="CHEBI:58830"/>
        <dbReference type="EC" id="2.5.1.78"/>
    </reaction>
</comment>
<dbReference type="CDD" id="cd09209">
    <property type="entry name" value="Lumazine_synthase-I"/>
    <property type="match status" value="1"/>
</dbReference>
<comment type="similarity">
    <text evidence="2 9">Belongs to the DMRL synthase family.</text>
</comment>
<comment type="function">
    <text evidence="7 9">Catalyzes the formation of 6,7-dimethyl-8-ribityllumazine by condensation of 5-amino-6-(D-ribitylamino)uracil with 3,4-dihydroxy-2-butanone 4-phosphate. This is the penultimate step in the biosynthesis of riboflavin.</text>
</comment>
<dbReference type="PANTHER" id="PTHR21058:SF0">
    <property type="entry name" value="6,7-DIMETHYL-8-RIBITYLLUMAZINE SYNTHASE"/>
    <property type="match status" value="1"/>
</dbReference>
<dbReference type="InterPro" id="IPR036467">
    <property type="entry name" value="LS/RS_sf"/>
</dbReference>
<dbReference type="GO" id="GO:0009231">
    <property type="term" value="P:riboflavin biosynthetic process"/>
    <property type="evidence" value="ECO:0007669"/>
    <property type="project" value="UniProtKB-UniRule"/>
</dbReference>
<dbReference type="HAMAP" id="MF_00178">
    <property type="entry name" value="Lumazine_synth"/>
    <property type="match status" value="1"/>
</dbReference>
<feature type="binding site" evidence="9">
    <location>
        <position position="22"/>
    </location>
    <ligand>
        <name>5-amino-6-(D-ribitylamino)uracil</name>
        <dbReference type="ChEBI" id="CHEBI:15934"/>
    </ligand>
</feature>
<dbReference type="OrthoDB" id="9809709at2"/>
<organism evidence="10 11">
    <name type="scientific">Geovibrio thiophilus</name>
    <dbReference type="NCBI Taxonomy" id="139438"/>
    <lineage>
        <taxon>Bacteria</taxon>
        <taxon>Pseudomonadati</taxon>
        <taxon>Deferribacterota</taxon>
        <taxon>Deferribacteres</taxon>
        <taxon>Deferribacterales</taxon>
        <taxon>Geovibrionaceae</taxon>
        <taxon>Geovibrio</taxon>
    </lineage>
</organism>
<dbReference type="FunFam" id="3.40.50.960:FF:000001">
    <property type="entry name" value="6,7-dimethyl-8-ribityllumazine synthase"/>
    <property type="match status" value="1"/>
</dbReference>
<dbReference type="GO" id="GO:0009349">
    <property type="term" value="C:riboflavin synthase complex"/>
    <property type="evidence" value="ECO:0007669"/>
    <property type="project" value="UniProtKB-UniRule"/>
</dbReference>
<dbReference type="Gene3D" id="3.40.50.960">
    <property type="entry name" value="Lumazine/riboflavin synthase"/>
    <property type="match status" value="1"/>
</dbReference>
<dbReference type="UniPathway" id="UPA00275">
    <property type="reaction ID" value="UER00404"/>
</dbReference>
<evidence type="ECO:0000256" key="8">
    <source>
        <dbReference type="ARBA" id="ARBA00072606"/>
    </source>
</evidence>
<accession>A0A3R5V384</accession>
<feature type="binding site" evidence="9">
    <location>
        <position position="127"/>
    </location>
    <ligand>
        <name>(2S)-2-hydroxy-3-oxobutyl phosphate</name>
        <dbReference type="ChEBI" id="CHEBI:58830"/>
    </ligand>
</feature>
<evidence type="ECO:0000256" key="3">
    <source>
        <dbReference type="ARBA" id="ARBA00012664"/>
    </source>
</evidence>